<reference evidence="1" key="1">
    <citation type="submission" date="2023-06" db="EMBL/GenBank/DDBJ databases">
        <title>Genome-scale phylogeny and comparative genomics of the fungal order Sordariales.</title>
        <authorList>
            <consortium name="Lawrence Berkeley National Laboratory"/>
            <person name="Hensen N."/>
            <person name="Bonometti L."/>
            <person name="Westerberg I."/>
            <person name="Brannstrom I.O."/>
            <person name="Guillou S."/>
            <person name="Cros-Aarteil S."/>
            <person name="Calhoun S."/>
            <person name="Haridas S."/>
            <person name="Kuo A."/>
            <person name="Mondo S."/>
            <person name="Pangilinan J."/>
            <person name="Riley R."/>
            <person name="Labutti K."/>
            <person name="Andreopoulos B."/>
            <person name="Lipzen A."/>
            <person name="Chen C."/>
            <person name="Yanf M."/>
            <person name="Daum C."/>
            <person name="Ng V."/>
            <person name="Clum A."/>
            <person name="Steindorff A."/>
            <person name="Ohm R."/>
            <person name="Martin F."/>
            <person name="Silar P."/>
            <person name="Natvig D."/>
            <person name="Lalanne C."/>
            <person name="Gautier V."/>
            <person name="Ament-Velasquez S.L."/>
            <person name="Kruys A."/>
            <person name="Hutchinson M.I."/>
            <person name="Powell A.J."/>
            <person name="Barry K."/>
            <person name="Miller A.N."/>
            <person name="Grigoriev I.V."/>
            <person name="Debuchy R."/>
            <person name="Gladieux P."/>
            <person name="Thoren M.H."/>
            <person name="Johannesson H."/>
        </authorList>
    </citation>
    <scope>NUCLEOTIDE SEQUENCE</scope>
    <source>
        <strain evidence="1">SMH2532-1</strain>
    </source>
</reference>
<accession>A0AA39YPS2</accession>
<gene>
    <name evidence="1" type="ORF">B0T16DRAFT_441396</name>
</gene>
<organism evidence="1 2">
    <name type="scientific">Cercophora newfieldiana</name>
    <dbReference type="NCBI Taxonomy" id="92897"/>
    <lineage>
        <taxon>Eukaryota</taxon>
        <taxon>Fungi</taxon>
        <taxon>Dikarya</taxon>
        <taxon>Ascomycota</taxon>
        <taxon>Pezizomycotina</taxon>
        <taxon>Sordariomycetes</taxon>
        <taxon>Sordariomycetidae</taxon>
        <taxon>Sordariales</taxon>
        <taxon>Lasiosphaeriaceae</taxon>
        <taxon>Cercophora</taxon>
    </lineage>
</organism>
<keyword evidence="2" id="KW-1185">Reference proteome</keyword>
<dbReference type="Proteomes" id="UP001174936">
    <property type="component" value="Unassembled WGS sequence"/>
</dbReference>
<evidence type="ECO:0000313" key="1">
    <source>
        <dbReference type="EMBL" id="KAK0656459.1"/>
    </source>
</evidence>
<protein>
    <submittedName>
        <fullName evidence="1">Uncharacterized protein</fullName>
    </submittedName>
</protein>
<name>A0AA39YPS2_9PEZI</name>
<dbReference type="AlphaFoldDB" id="A0AA39YPS2"/>
<dbReference type="PANTHER" id="PTHR40780:SF2">
    <property type="entry name" value="DUF3669 DOMAIN-CONTAINING PROTEIN"/>
    <property type="match status" value="1"/>
</dbReference>
<evidence type="ECO:0000313" key="2">
    <source>
        <dbReference type="Proteomes" id="UP001174936"/>
    </source>
</evidence>
<dbReference type="PANTHER" id="PTHR40780">
    <property type="entry name" value="DUF3669 DOMAIN-CONTAINING PROTEIN"/>
    <property type="match status" value="1"/>
</dbReference>
<proteinExistence type="predicted"/>
<comment type="caution">
    <text evidence="1">The sequence shown here is derived from an EMBL/GenBank/DDBJ whole genome shotgun (WGS) entry which is preliminary data.</text>
</comment>
<dbReference type="EMBL" id="JAULSV010000001">
    <property type="protein sequence ID" value="KAK0656459.1"/>
    <property type="molecule type" value="Genomic_DNA"/>
</dbReference>
<sequence length="348" mass="39048">MQFRGPGSQLALTLGSQIGAIPDHTTHNESLLPVNIGEGYQATIYEQSGSDSAFKKERLRNSELKTNLLAEYGIHRTIEEAWKLYTQSIPQTHGPVNIGMENRDIILRNPLGTCSVARSADGKVNTDVRVPRLMRYYIKEEAKAAAWKERPPKDDDSPTAVLEMERIYTLVGLAIQSLAMEFHGPENVVKIMANDSNKHCLVRPYLGRTRPSAGPFLPDRAPMRNFRLYLDDMKKMGIDVEHIAREMGRAFAVMQWGAGVDGDDVEFVLGATMHKIEDGSQELVCTTRLWLLDFGQCQSVDFSDLPDEVYQAFKGVMVTGTNQDFIPSVKNKPLWNLFCGAYEHAARR</sequence>